<dbReference type="InterPro" id="IPR027417">
    <property type="entry name" value="P-loop_NTPase"/>
</dbReference>
<dbReference type="InterPro" id="IPR051120">
    <property type="entry name" value="ABC_AA/LPS_Transport"/>
</dbReference>
<evidence type="ECO:0000259" key="4">
    <source>
        <dbReference type="PROSITE" id="PS50893"/>
    </source>
</evidence>
<dbReference type="EMBL" id="SGBD01000001">
    <property type="protein sequence ID" value="RZD14734.1"/>
    <property type="molecule type" value="Genomic_DNA"/>
</dbReference>
<dbReference type="PANTHER" id="PTHR45772:SF10">
    <property type="entry name" value="LIPOPOLYSACCHARIDE EXPORT SYSTEM ATP-BINDING PROTEIN LPTB"/>
    <property type="match status" value="1"/>
</dbReference>
<dbReference type="GO" id="GO:0043190">
    <property type="term" value="C:ATP-binding cassette (ABC) transporter complex"/>
    <property type="evidence" value="ECO:0007669"/>
    <property type="project" value="InterPro"/>
</dbReference>
<keyword evidence="1" id="KW-0813">Transport</keyword>
<dbReference type="AlphaFoldDB" id="A0A519BBY0"/>
<dbReference type="FunFam" id="3.40.50.300:FF:000151">
    <property type="entry name" value="Lipopolysaccharide ABC transporter ATP-binding protein"/>
    <property type="match status" value="1"/>
</dbReference>
<dbReference type="CDD" id="cd03218">
    <property type="entry name" value="ABC_YhbG"/>
    <property type="match status" value="1"/>
</dbReference>
<comment type="caution">
    <text evidence="5">The sequence shown here is derived from an EMBL/GenBank/DDBJ whole genome shotgun (WGS) entry which is preliminary data.</text>
</comment>
<dbReference type="InterPro" id="IPR030921">
    <property type="entry name" value="LPS_export_LptB"/>
</dbReference>
<sequence length="240" mass="26925">MIRTVNLVKRFKKRAVVNDISLEIKTGEITGLLGPNGAGKTTTFNMISGMLRPNSGSIFLDDADITRMPMYKRARLGIGYLPQETSVFRKLTTEQNLLAIFELLKISDKEKEKRLNELIEKFGLERVRKSSVMSLSGGERRRVEVARSLISSPKFILLDEPFSGIDPIAVEDMQDILTNLKNESIGILITDHNVREALRICNSAYIINDGKIIENGKPSHIISSSVVKRFFLGEKFNIGI</sequence>
<dbReference type="GO" id="GO:0055085">
    <property type="term" value="P:transmembrane transport"/>
    <property type="evidence" value="ECO:0007669"/>
    <property type="project" value="InterPro"/>
</dbReference>
<evidence type="ECO:0000313" key="6">
    <source>
        <dbReference type="Proteomes" id="UP000320813"/>
    </source>
</evidence>
<dbReference type="InterPro" id="IPR003439">
    <property type="entry name" value="ABC_transporter-like_ATP-bd"/>
</dbReference>
<organism evidence="5 6">
    <name type="scientific">Candidatus Acidulodesulfobacterium ferriphilum</name>
    <dbReference type="NCBI Taxonomy" id="2597223"/>
    <lineage>
        <taxon>Bacteria</taxon>
        <taxon>Deltaproteobacteria</taxon>
        <taxon>Candidatus Acidulodesulfobacterales</taxon>
        <taxon>Candidatus Acidulodesulfobacterium</taxon>
    </lineage>
</organism>
<evidence type="ECO:0000256" key="1">
    <source>
        <dbReference type="ARBA" id="ARBA00022448"/>
    </source>
</evidence>
<dbReference type="GO" id="GO:0005524">
    <property type="term" value="F:ATP binding"/>
    <property type="evidence" value="ECO:0007669"/>
    <property type="project" value="UniProtKB-KW"/>
</dbReference>
<keyword evidence="3 5" id="KW-0067">ATP-binding</keyword>
<dbReference type="Proteomes" id="UP000320813">
    <property type="component" value="Unassembled WGS sequence"/>
</dbReference>
<keyword evidence="2" id="KW-0547">Nucleotide-binding</keyword>
<protein>
    <submittedName>
        <fullName evidence="5">LPS export ABC transporter ATP-binding protein</fullName>
    </submittedName>
</protein>
<dbReference type="PROSITE" id="PS50893">
    <property type="entry name" value="ABC_TRANSPORTER_2"/>
    <property type="match status" value="1"/>
</dbReference>
<dbReference type="SUPFAM" id="SSF52540">
    <property type="entry name" value="P-loop containing nucleoside triphosphate hydrolases"/>
    <property type="match status" value="1"/>
</dbReference>
<proteinExistence type="predicted"/>
<accession>A0A519BBY0</accession>
<name>A0A519BBY0_9DELT</name>
<dbReference type="PANTHER" id="PTHR45772">
    <property type="entry name" value="CONSERVED COMPONENT OF ABC TRANSPORTER FOR NATURAL AMINO ACIDS-RELATED"/>
    <property type="match status" value="1"/>
</dbReference>
<evidence type="ECO:0000256" key="3">
    <source>
        <dbReference type="ARBA" id="ARBA00022840"/>
    </source>
</evidence>
<dbReference type="GO" id="GO:0016887">
    <property type="term" value="F:ATP hydrolysis activity"/>
    <property type="evidence" value="ECO:0007669"/>
    <property type="project" value="InterPro"/>
</dbReference>
<dbReference type="Gene3D" id="3.40.50.300">
    <property type="entry name" value="P-loop containing nucleotide triphosphate hydrolases"/>
    <property type="match status" value="1"/>
</dbReference>
<dbReference type="SMART" id="SM00382">
    <property type="entry name" value="AAA"/>
    <property type="match status" value="1"/>
</dbReference>
<dbReference type="InterPro" id="IPR003593">
    <property type="entry name" value="AAA+_ATPase"/>
</dbReference>
<dbReference type="InterPro" id="IPR017871">
    <property type="entry name" value="ABC_transporter-like_CS"/>
</dbReference>
<evidence type="ECO:0000313" key="5">
    <source>
        <dbReference type="EMBL" id="RZD14734.1"/>
    </source>
</evidence>
<dbReference type="PROSITE" id="PS00211">
    <property type="entry name" value="ABC_TRANSPORTER_1"/>
    <property type="match status" value="1"/>
</dbReference>
<reference evidence="5 6" key="1">
    <citation type="submission" date="2019-01" db="EMBL/GenBank/DDBJ databases">
        <title>Insights into ecological role of a new deltaproteobacterial order Candidatus Sinidesulfobacterales (Sva0485) by metagenomics and metatranscriptomics.</title>
        <authorList>
            <person name="Tan S."/>
            <person name="Liu J."/>
            <person name="Fang Y."/>
            <person name="Hedlund B.P."/>
            <person name="Lian Z.H."/>
            <person name="Huang L.Y."/>
            <person name="Li J.T."/>
            <person name="Huang L.N."/>
            <person name="Li W.J."/>
            <person name="Jiang H.C."/>
            <person name="Dong H.L."/>
            <person name="Shu W.S."/>
        </authorList>
    </citation>
    <scope>NUCLEOTIDE SEQUENCE [LARGE SCALE GENOMIC DNA]</scope>
    <source>
        <strain evidence="5">AP3</strain>
    </source>
</reference>
<dbReference type="NCBIfam" id="TIGR04406">
    <property type="entry name" value="LPS_export_lptB"/>
    <property type="match status" value="1"/>
</dbReference>
<evidence type="ECO:0000256" key="2">
    <source>
        <dbReference type="ARBA" id="ARBA00022741"/>
    </source>
</evidence>
<feature type="domain" description="ABC transporter" evidence="4">
    <location>
        <begin position="2"/>
        <end position="234"/>
    </location>
</feature>
<dbReference type="Pfam" id="PF00005">
    <property type="entry name" value="ABC_tran"/>
    <property type="match status" value="1"/>
</dbReference>
<gene>
    <name evidence="5" type="primary">lptB</name>
    <name evidence="5" type="ORF">EVJ47_00135</name>
</gene>